<dbReference type="AlphaFoldDB" id="A0A0N8NY39"/>
<gene>
    <name evidence="1" type="ORF">AN403_6021</name>
</gene>
<accession>A0A0N8NY39</accession>
<dbReference type="Proteomes" id="UP000050349">
    <property type="component" value="Unassembled WGS sequence"/>
</dbReference>
<reference evidence="1 2" key="1">
    <citation type="submission" date="2015-09" db="EMBL/GenBank/DDBJ databases">
        <authorList>
            <consortium name="Swine Surveillance"/>
        </authorList>
    </citation>
    <scope>NUCLEOTIDE SEQUENCE [LARGE SCALE GENOMIC DNA]</scope>
    <source>
        <strain evidence="1 2">S613</strain>
    </source>
</reference>
<organism evidence="1 2">
    <name type="scientific">Pseudomonas fluorescens</name>
    <dbReference type="NCBI Taxonomy" id="294"/>
    <lineage>
        <taxon>Bacteria</taxon>
        <taxon>Pseudomonadati</taxon>
        <taxon>Pseudomonadota</taxon>
        <taxon>Gammaproteobacteria</taxon>
        <taxon>Pseudomonadales</taxon>
        <taxon>Pseudomonadaceae</taxon>
        <taxon>Pseudomonas</taxon>
    </lineage>
</organism>
<name>A0A0N8NY39_PSEFL</name>
<comment type="caution">
    <text evidence="1">The sequence shown here is derived from an EMBL/GenBank/DDBJ whole genome shotgun (WGS) entry which is preliminary data.</text>
</comment>
<proteinExistence type="predicted"/>
<sequence length="42" mass="4750">MRHDVEKKSQTPTTPQGLRLFADTSLILPGRFLRVCLPKVQA</sequence>
<evidence type="ECO:0000313" key="2">
    <source>
        <dbReference type="Proteomes" id="UP000050349"/>
    </source>
</evidence>
<protein>
    <submittedName>
        <fullName evidence="1">Uncharacterized protein</fullName>
    </submittedName>
</protein>
<evidence type="ECO:0000313" key="1">
    <source>
        <dbReference type="EMBL" id="KPU61929.1"/>
    </source>
</evidence>
<dbReference type="EMBL" id="LJXB01000042">
    <property type="protein sequence ID" value="KPU61929.1"/>
    <property type="molecule type" value="Genomic_DNA"/>
</dbReference>